<dbReference type="KEGG" id="vg:19487244"/>
<dbReference type="Proteomes" id="UP000019744">
    <property type="component" value="Segment"/>
</dbReference>
<dbReference type="RefSeq" id="YP_009031318.1">
    <property type="nucleotide sequence ID" value="NC_024137.1"/>
</dbReference>
<sequence>MDYYKDVLPKLKEGKKFRRPYWDKNVFLYYIPGHEISAGLKYGYGEYQGEPTFQGTVVMRTAINTLELGYRPDCMDKEATDWEEIK</sequence>
<gene>
    <name evidence="2" type="ORF">Bcp1_038</name>
</gene>
<accession>X2JL16</accession>
<protein>
    <recommendedName>
        <fullName evidence="1">Thoeris anti-defense 2-like domain-containing protein</fullName>
    </recommendedName>
</protein>
<evidence type="ECO:0000259" key="1">
    <source>
        <dbReference type="Pfam" id="PF11195"/>
    </source>
</evidence>
<keyword evidence="3" id="KW-1185">Reference proteome</keyword>
<dbReference type="EMBL" id="KJ451625">
    <property type="protein sequence ID" value="AHN66515.1"/>
    <property type="molecule type" value="Genomic_DNA"/>
</dbReference>
<dbReference type="InterPro" id="IPR021361">
    <property type="entry name" value="Tad2-like_dom"/>
</dbReference>
<dbReference type="GeneID" id="19487244"/>
<organism evidence="2 3">
    <name type="scientific">Bacillus phage Bcp1</name>
    <dbReference type="NCBI Taxonomy" id="584892"/>
    <lineage>
        <taxon>Viruses</taxon>
        <taxon>Duplodnaviria</taxon>
        <taxon>Heunggongvirae</taxon>
        <taxon>Uroviricota</taxon>
        <taxon>Caudoviricetes</taxon>
        <taxon>Herelleviridae</taxon>
        <taxon>Bastillevirinae</taxon>
        <taxon>Caeruleovirus</taxon>
        <taxon>Caeruleovirus Bcp1</taxon>
    </lineage>
</organism>
<name>X2JL16_9CAUD</name>
<evidence type="ECO:0000313" key="2">
    <source>
        <dbReference type="EMBL" id="AHN66515.1"/>
    </source>
</evidence>
<evidence type="ECO:0000313" key="3">
    <source>
        <dbReference type="Proteomes" id="UP000019744"/>
    </source>
</evidence>
<reference evidence="2 3" key="1">
    <citation type="journal article" date="2014" name="Genome Announc.">
        <title>Complete Genome Sequence of Bacillus cereus Sensu Lato Bacteriophage Bcp1.</title>
        <authorList>
            <person name="Schuch R."/>
            <person name="Pelzek A.J."/>
            <person name="Fazzini M.M."/>
            <person name="Nelson D.C."/>
            <person name="Fischetti V.A."/>
        </authorList>
    </citation>
    <scope>NUCLEOTIDE SEQUENCE [LARGE SCALE GENOMIC DNA]</scope>
</reference>
<dbReference type="OrthoDB" id="24781at10239"/>
<dbReference type="Pfam" id="PF11195">
    <property type="entry name" value="Tad2-like"/>
    <property type="match status" value="1"/>
</dbReference>
<proteinExistence type="predicted"/>
<feature type="domain" description="Thoeris anti-defense 2-like" evidence="1">
    <location>
        <begin position="4"/>
        <end position="84"/>
    </location>
</feature>